<dbReference type="PROSITE" id="PS51900">
    <property type="entry name" value="CB"/>
    <property type="match status" value="1"/>
</dbReference>
<dbReference type="HAMAP" id="MF_01807">
    <property type="entry name" value="Recomb_XerD"/>
    <property type="match status" value="1"/>
</dbReference>
<evidence type="ECO:0000313" key="16">
    <source>
        <dbReference type="Proteomes" id="UP000242310"/>
    </source>
</evidence>
<dbReference type="GO" id="GO:0003677">
    <property type="term" value="F:DNA binding"/>
    <property type="evidence" value="ECO:0007669"/>
    <property type="project" value="UniProtKB-UniRule"/>
</dbReference>
<dbReference type="InterPro" id="IPR011931">
    <property type="entry name" value="Recomb_XerC"/>
</dbReference>
<dbReference type="InterPro" id="IPR044068">
    <property type="entry name" value="CB"/>
</dbReference>
<dbReference type="NCBIfam" id="TIGR02225">
    <property type="entry name" value="recomb_XerD"/>
    <property type="match status" value="1"/>
</dbReference>
<dbReference type="InterPro" id="IPR011010">
    <property type="entry name" value="DNA_brk_join_enz"/>
</dbReference>
<dbReference type="PROSITE" id="PS51898">
    <property type="entry name" value="TYR_RECOMBINASE"/>
    <property type="match status" value="1"/>
</dbReference>
<dbReference type="AlphaFoldDB" id="A0A2P8HAQ5"/>
<gene>
    <name evidence="12" type="primary">xerD</name>
    <name evidence="15" type="ORF">B0H94_111116</name>
</gene>
<keyword evidence="10 12" id="KW-0233">DNA recombination</keyword>
<accession>A0A2P8HAQ5</accession>
<dbReference type="EMBL" id="PYAV01000011">
    <property type="protein sequence ID" value="PSL43290.1"/>
    <property type="molecule type" value="Genomic_DNA"/>
</dbReference>
<keyword evidence="7 12" id="KW-0159">Chromosome partition</keyword>
<comment type="similarity">
    <text evidence="3 12">Belongs to the 'phage' integrase family. XerD subfamily.</text>
</comment>
<dbReference type="PANTHER" id="PTHR30349">
    <property type="entry name" value="PHAGE INTEGRASE-RELATED"/>
    <property type="match status" value="1"/>
</dbReference>
<dbReference type="InterPro" id="IPR013762">
    <property type="entry name" value="Integrase-like_cat_sf"/>
</dbReference>
<dbReference type="Gene3D" id="1.10.443.10">
    <property type="entry name" value="Intergrase catalytic core"/>
    <property type="match status" value="1"/>
</dbReference>
<evidence type="ECO:0000256" key="11">
    <source>
        <dbReference type="ARBA" id="ARBA00023306"/>
    </source>
</evidence>
<keyword evidence="9 12" id="KW-0238">DNA-binding</keyword>
<keyword evidence="11 12" id="KW-0131">Cell cycle</keyword>
<evidence type="ECO:0000256" key="6">
    <source>
        <dbReference type="ARBA" id="ARBA00022618"/>
    </source>
</evidence>
<dbReference type="HAMAP" id="MF_01808">
    <property type="entry name" value="Recomb_XerC_XerD"/>
    <property type="match status" value="1"/>
</dbReference>
<dbReference type="RefSeq" id="WP_106589429.1">
    <property type="nucleotide sequence ID" value="NZ_PYAV01000011.1"/>
</dbReference>
<comment type="caution">
    <text evidence="15">The sequence shown here is derived from an EMBL/GenBank/DDBJ whole genome shotgun (WGS) entry which is preliminary data.</text>
</comment>
<dbReference type="CDD" id="cd00798">
    <property type="entry name" value="INT_XerDC_C"/>
    <property type="match status" value="1"/>
</dbReference>
<dbReference type="PANTHER" id="PTHR30349:SF81">
    <property type="entry name" value="TYROSINE RECOMBINASE XERC"/>
    <property type="match status" value="1"/>
</dbReference>
<dbReference type="GO" id="GO:0051301">
    <property type="term" value="P:cell division"/>
    <property type="evidence" value="ECO:0007669"/>
    <property type="project" value="UniProtKB-UniRule"/>
</dbReference>
<dbReference type="OrthoDB" id="9801717at2"/>
<dbReference type="NCBIfam" id="NF040815">
    <property type="entry name" value="recomb_XerA_Arch"/>
    <property type="match status" value="1"/>
</dbReference>
<evidence type="ECO:0000256" key="7">
    <source>
        <dbReference type="ARBA" id="ARBA00022829"/>
    </source>
</evidence>
<feature type="active site" evidence="12">
    <location>
        <position position="170"/>
    </location>
</feature>
<evidence type="ECO:0000256" key="8">
    <source>
        <dbReference type="ARBA" id="ARBA00022908"/>
    </source>
</evidence>
<dbReference type="Proteomes" id="UP000242310">
    <property type="component" value="Unassembled WGS sequence"/>
</dbReference>
<dbReference type="InterPro" id="IPR023009">
    <property type="entry name" value="Tyrosine_recombinase_XerC/XerD"/>
</dbReference>
<evidence type="ECO:0000259" key="14">
    <source>
        <dbReference type="PROSITE" id="PS51900"/>
    </source>
</evidence>
<feature type="active site" description="O-(3'-phospho-DNA)-tyrosine intermediate" evidence="12">
    <location>
        <position position="276"/>
    </location>
</feature>
<evidence type="ECO:0000256" key="3">
    <source>
        <dbReference type="ARBA" id="ARBA00010450"/>
    </source>
</evidence>
<keyword evidence="6 12" id="KW-0132">Cell division</keyword>
<evidence type="ECO:0000259" key="13">
    <source>
        <dbReference type="PROSITE" id="PS51898"/>
    </source>
</evidence>
<evidence type="ECO:0000256" key="5">
    <source>
        <dbReference type="ARBA" id="ARBA00022490"/>
    </source>
</evidence>
<evidence type="ECO:0000256" key="12">
    <source>
        <dbReference type="HAMAP-Rule" id="MF_01807"/>
    </source>
</evidence>
<comment type="subunit">
    <text evidence="12">Forms a cyclic heterotetrameric complex composed of two molecules of XerC and two molecules of XerD.</text>
</comment>
<dbReference type="Pfam" id="PF00589">
    <property type="entry name" value="Phage_integrase"/>
    <property type="match status" value="1"/>
</dbReference>
<dbReference type="SUPFAM" id="SSF56349">
    <property type="entry name" value="DNA breaking-rejoining enzymes"/>
    <property type="match status" value="1"/>
</dbReference>
<feature type="active site" evidence="12">
    <location>
        <position position="146"/>
    </location>
</feature>
<dbReference type="GO" id="GO:0005737">
    <property type="term" value="C:cytoplasm"/>
    <property type="evidence" value="ECO:0007669"/>
    <property type="project" value="UniProtKB-SubCell"/>
</dbReference>
<organism evidence="15 16">
    <name type="scientific">Salsuginibacillus halophilus</name>
    <dbReference type="NCBI Taxonomy" id="517424"/>
    <lineage>
        <taxon>Bacteria</taxon>
        <taxon>Bacillati</taxon>
        <taxon>Bacillota</taxon>
        <taxon>Bacilli</taxon>
        <taxon>Bacillales</taxon>
        <taxon>Bacillaceae</taxon>
        <taxon>Salsuginibacillus</taxon>
    </lineage>
</organism>
<dbReference type="Gene3D" id="1.10.150.130">
    <property type="match status" value="1"/>
</dbReference>
<proteinExistence type="inferred from homology"/>
<dbReference type="InterPro" id="IPR011932">
    <property type="entry name" value="Recomb_XerD"/>
</dbReference>
<dbReference type="InterPro" id="IPR010998">
    <property type="entry name" value="Integrase_recombinase_N"/>
</dbReference>
<keyword evidence="16" id="KW-1185">Reference proteome</keyword>
<dbReference type="NCBIfam" id="NF001399">
    <property type="entry name" value="PRK00283.1"/>
    <property type="match status" value="1"/>
</dbReference>
<protein>
    <recommendedName>
        <fullName evidence="4 12">Tyrosine recombinase XerD</fullName>
    </recommendedName>
</protein>
<keyword evidence="8 12" id="KW-0229">DNA integration</keyword>
<dbReference type="GO" id="GO:0006313">
    <property type="term" value="P:DNA transposition"/>
    <property type="evidence" value="ECO:0007669"/>
    <property type="project" value="UniProtKB-UniRule"/>
</dbReference>
<comment type="similarity">
    <text evidence="2">Belongs to the 'phage' integrase family. XerC subfamily.</text>
</comment>
<comment type="subcellular location">
    <subcellularLocation>
        <location evidence="1 12">Cytoplasm</location>
    </subcellularLocation>
</comment>
<dbReference type="Pfam" id="PF02899">
    <property type="entry name" value="Phage_int_SAM_1"/>
    <property type="match status" value="1"/>
</dbReference>
<dbReference type="InterPro" id="IPR004107">
    <property type="entry name" value="Integrase_SAM-like_N"/>
</dbReference>
<dbReference type="GO" id="GO:0009037">
    <property type="term" value="F:tyrosine-based site-specific recombinase activity"/>
    <property type="evidence" value="ECO:0007669"/>
    <property type="project" value="UniProtKB-UniRule"/>
</dbReference>
<dbReference type="NCBIfam" id="TIGR02224">
    <property type="entry name" value="recomb_XerC"/>
    <property type="match status" value="1"/>
</dbReference>
<evidence type="ECO:0000256" key="2">
    <source>
        <dbReference type="ARBA" id="ARBA00006657"/>
    </source>
</evidence>
<keyword evidence="5 12" id="KW-0963">Cytoplasm</keyword>
<name>A0A2P8HAQ5_9BACI</name>
<reference evidence="15 16" key="1">
    <citation type="submission" date="2018-03" db="EMBL/GenBank/DDBJ databases">
        <title>Genomic Encyclopedia of Type Strains, Phase III (KMG-III): the genomes of soil and plant-associated and newly described type strains.</title>
        <authorList>
            <person name="Whitman W."/>
        </authorList>
    </citation>
    <scope>NUCLEOTIDE SEQUENCE [LARGE SCALE GENOMIC DNA]</scope>
    <source>
        <strain evidence="15 16">CGMCC 1.07653</strain>
    </source>
</reference>
<evidence type="ECO:0000256" key="9">
    <source>
        <dbReference type="ARBA" id="ARBA00023125"/>
    </source>
</evidence>
<feature type="active site" evidence="12">
    <location>
        <position position="267"/>
    </location>
</feature>
<feature type="active site" evidence="12">
    <location>
        <position position="244"/>
    </location>
</feature>
<comment type="function">
    <text evidence="12">Site-specific tyrosine recombinase, which acts by catalyzing the cutting and rejoining of the recombining DNA molecules. The XerC-XerD complex is essential to convert dimers of the bacterial chromosome into monomers to permit their segregation at cell division. It also contributes to the segregational stability of plasmids.</text>
</comment>
<evidence type="ECO:0000313" key="15">
    <source>
        <dbReference type="EMBL" id="PSL43290.1"/>
    </source>
</evidence>
<feature type="domain" description="Tyr recombinase" evidence="13">
    <location>
        <begin position="106"/>
        <end position="289"/>
    </location>
</feature>
<sequence length="295" mass="33813">MQDELDDFFHYIRVERGLSDHTVRSYARDLKGYQQFLKAEGYTSWQQVTASDVSAYMTRLHDRGKSQATLARLTSSVRSFHQFLVREKKTDYDPSEQLKQPRTEKKLPEVLRPDEVDALLEAADGVTPLARRNKAMLECLYATGLRVSELCGLNLGDVHPQMGFVRVYGKGQKERIIPIGKPACEAIERYAGTARLELMRNKRHEKLFVNRLGTPLSRQGFFKVIRQMAGDAKIEKHITPHTLRHSFATHLLENGADLRAVQEMLGHEDISTTQLYTHLSKGRLKDIYSEHHPRA</sequence>
<evidence type="ECO:0000256" key="1">
    <source>
        <dbReference type="ARBA" id="ARBA00004496"/>
    </source>
</evidence>
<dbReference type="GO" id="GO:0007059">
    <property type="term" value="P:chromosome segregation"/>
    <property type="evidence" value="ECO:0007669"/>
    <property type="project" value="UniProtKB-UniRule"/>
</dbReference>
<dbReference type="InterPro" id="IPR050090">
    <property type="entry name" value="Tyrosine_recombinase_XerCD"/>
</dbReference>
<dbReference type="InterPro" id="IPR002104">
    <property type="entry name" value="Integrase_catalytic"/>
</dbReference>
<feature type="domain" description="Core-binding (CB)" evidence="14">
    <location>
        <begin position="1"/>
        <end position="85"/>
    </location>
</feature>
<evidence type="ECO:0000256" key="10">
    <source>
        <dbReference type="ARBA" id="ARBA00023172"/>
    </source>
</evidence>
<feature type="active site" evidence="12">
    <location>
        <position position="241"/>
    </location>
</feature>
<evidence type="ECO:0000256" key="4">
    <source>
        <dbReference type="ARBA" id="ARBA00015810"/>
    </source>
</evidence>